<sequence length="216" mass="23673">MTKLLVIDNYDSFTYNLVQMFRKYALEIQVHRSDMITLQQIATLNPDYVLISPGPKDPAHAGISIPLIKAFGGRIPILGVCLGMQCMNEAFGGQTVRAPVPMHGKTSMIQHNNDGIFNGICSPFSATRYHSLMVAFNHSALNVTARSSDGVIMGMSHPEYPLHGVQFHPESFLTENGYLLVENFLRLGPLAVSDSGMRSANGIFLDSIKSPALVYS</sequence>
<dbReference type="NCBIfam" id="TIGR00566">
    <property type="entry name" value="trpG_papA"/>
    <property type="match status" value="1"/>
</dbReference>
<organism evidence="3 4">
    <name type="scientific">Candidatus Desulfatibia vada</name>
    <dbReference type="NCBI Taxonomy" id="2841696"/>
    <lineage>
        <taxon>Bacteria</taxon>
        <taxon>Pseudomonadati</taxon>
        <taxon>Thermodesulfobacteriota</taxon>
        <taxon>Desulfobacteria</taxon>
        <taxon>Desulfobacterales</taxon>
        <taxon>Desulfobacterales incertae sedis</taxon>
        <taxon>Candidatus Desulfatibia</taxon>
    </lineage>
</organism>
<dbReference type="SUPFAM" id="SSF52317">
    <property type="entry name" value="Class I glutamine amidotransferase-like"/>
    <property type="match status" value="1"/>
</dbReference>
<dbReference type="Gene3D" id="3.40.50.880">
    <property type="match status" value="1"/>
</dbReference>
<dbReference type="PRINTS" id="PR00099">
    <property type="entry name" value="CPSGATASE"/>
</dbReference>
<dbReference type="AlphaFoldDB" id="A0A8J6P211"/>
<dbReference type="FunFam" id="3.40.50.880:FF:000003">
    <property type="entry name" value="Anthranilate synthase component II"/>
    <property type="match status" value="1"/>
</dbReference>
<evidence type="ECO:0000313" key="3">
    <source>
        <dbReference type="EMBL" id="MBC8431657.1"/>
    </source>
</evidence>
<evidence type="ECO:0000256" key="1">
    <source>
        <dbReference type="ARBA" id="ARBA00022962"/>
    </source>
</evidence>
<dbReference type="CDD" id="cd01743">
    <property type="entry name" value="GATase1_Anthranilate_Synthase"/>
    <property type="match status" value="1"/>
</dbReference>
<dbReference type="EMBL" id="JACNIG010000162">
    <property type="protein sequence ID" value="MBC8431657.1"/>
    <property type="molecule type" value="Genomic_DNA"/>
</dbReference>
<dbReference type="PROSITE" id="PS51273">
    <property type="entry name" value="GATASE_TYPE_1"/>
    <property type="match status" value="1"/>
</dbReference>
<dbReference type="Pfam" id="PF00117">
    <property type="entry name" value="GATase"/>
    <property type="match status" value="1"/>
</dbReference>
<evidence type="ECO:0000259" key="2">
    <source>
        <dbReference type="Pfam" id="PF00117"/>
    </source>
</evidence>
<feature type="domain" description="Glutamine amidotransferase" evidence="2">
    <location>
        <begin position="5"/>
        <end position="185"/>
    </location>
</feature>
<comment type="caution">
    <text evidence="3">The sequence shown here is derived from an EMBL/GenBank/DDBJ whole genome shotgun (WGS) entry which is preliminary data.</text>
</comment>
<dbReference type="PRINTS" id="PR00097">
    <property type="entry name" value="ANTSNTHASEII"/>
</dbReference>
<reference evidence="3 4" key="1">
    <citation type="submission" date="2020-08" db="EMBL/GenBank/DDBJ databases">
        <title>Bridging the membrane lipid divide: bacteria of the FCB group superphylum have the potential to synthesize archaeal ether lipids.</title>
        <authorList>
            <person name="Villanueva L."/>
            <person name="Von Meijenfeldt F.A.B."/>
            <person name="Westbye A.B."/>
            <person name="Yadav S."/>
            <person name="Hopmans E.C."/>
            <person name="Dutilh B.E."/>
            <person name="Sinninghe Damste J.S."/>
        </authorList>
    </citation>
    <scope>NUCLEOTIDE SEQUENCE [LARGE SCALE GENOMIC DNA]</scope>
    <source>
        <strain evidence="3">NIOZ-UU17</strain>
    </source>
</reference>
<protein>
    <submittedName>
        <fullName evidence="3">Aminodeoxychorismate/anthranilate synthase component II</fullName>
    </submittedName>
</protein>
<evidence type="ECO:0000313" key="4">
    <source>
        <dbReference type="Proteomes" id="UP000605201"/>
    </source>
</evidence>
<dbReference type="GO" id="GO:0005829">
    <property type="term" value="C:cytosol"/>
    <property type="evidence" value="ECO:0007669"/>
    <property type="project" value="TreeGrafter"/>
</dbReference>
<dbReference type="PRINTS" id="PR00096">
    <property type="entry name" value="GATASE"/>
</dbReference>
<dbReference type="GO" id="GO:0004049">
    <property type="term" value="F:anthranilate synthase activity"/>
    <property type="evidence" value="ECO:0007669"/>
    <property type="project" value="TreeGrafter"/>
</dbReference>
<dbReference type="GO" id="GO:0000162">
    <property type="term" value="P:L-tryptophan biosynthetic process"/>
    <property type="evidence" value="ECO:0007669"/>
    <property type="project" value="TreeGrafter"/>
</dbReference>
<dbReference type="InterPro" id="IPR029062">
    <property type="entry name" value="Class_I_gatase-like"/>
</dbReference>
<dbReference type="Proteomes" id="UP000605201">
    <property type="component" value="Unassembled WGS sequence"/>
</dbReference>
<keyword evidence="1" id="KW-0315">Glutamine amidotransferase</keyword>
<dbReference type="PANTHER" id="PTHR43418">
    <property type="entry name" value="MULTIFUNCTIONAL TRYPTOPHAN BIOSYNTHESIS PROTEIN-RELATED"/>
    <property type="match status" value="1"/>
</dbReference>
<gene>
    <name evidence="3" type="ORF">H8D96_07025</name>
</gene>
<proteinExistence type="predicted"/>
<dbReference type="InterPro" id="IPR017926">
    <property type="entry name" value="GATASE"/>
</dbReference>
<dbReference type="PANTHER" id="PTHR43418:SF4">
    <property type="entry name" value="MULTIFUNCTIONAL TRYPTOPHAN BIOSYNTHESIS PROTEIN"/>
    <property type="match status" value="1"/>
</dbReference>
<dbReference type="InterPro" id="IPR006221">
    <property type="entry name" value="TrpG/PapA_dom"/>
</dbReference>
<name>A0A8J6P211_9BACT</name>
<dbReference type="InterPro" id="IPR050472">
    <property type="entry name" value="Anth_synth/Amidotransfase"/>
</dbReference>
<accession>A0A8J6P211</accession>